<dbReference type="InterPro" id="IPR050367">
    <property type="entry name" value="APC_superfamily"/>
</dbReference>
<evidence type="ECO:0000256" key="2">
    <source>
        <dbReference type="ARBA" id="ARBA00022475"/>
    </source>
</evidence>
<feature type="transmembrane region" description="Helical" evidence="6">
    <location>
        <begin position="20"/>
        <end position="44"/>
    </location>
</feature>
<accession>A0A7Y9DHU3</accession>
<evidence type="ECO:0000256" key="5">
    <source>
        <dbReference type="ARBA" id="ARBA00023136"/>
    </source>
</evidence>
<feature type="transmembrane region" description="Helical" evidence="6">
    <location>
        <begin position="298"/>
        <end position="319"/>
    </location>
</feature>
<evidence type="ECO:0000313" key="8">
    <source>
        <dbReference type="Proteomes" id="UP000521922"/>
    </source>
</evidence>
<dbReference type="PIRSF" id="PIRSF006060">
    <property type="entry name" value="AA_transporter"/>
    <property type="match status" value="1"/>
</dbReference>
<sequence>MTAAPERTAREAKGLGDGRVGLLGAVVIGVSTIAPAYTLTGALGPTASAVGDHLPAIFLVGFVPMLLVALGYRALNSAMPDAGTTFTWSSRAFGPWIGWMGGWGLLAATVLVLSNLAGIAVDFFYLMLSQLTGDESIADLAANVPVNVATCLVFMALACWVSYRGLEATKVVQYVLVAFQLVVLVWFAVAAFVHVARGTAPAGLTLDPGWFNPLGVDSFSSFAAGISLSVFIYWGWDVVLTMNEETQGARTTPGRAALSTIAVIVVLYLTMALAVLSFSGTGTDGLGLGNEDIQENLFAALASPVMGPVAILMSLSVLASSAASLQSTFISPARTLLAMGHYGALPPRYAHVSRRFQSPGYATVVSAVVASVFYAVMRVLSEDVLWDTISALGMMVCFYYGVTALACVWYFRGSWRGDVKAFLSTCLAPLVGGVLLLVFFVQTAVDSTDPSYGSGSQVGGVGLVFVLGIGVLALGVVVMLVQRARRPGFFRGRTIPVGRSTTDA</sequence>
<keyword evidence="4 6" id="KW-1133">Transmembrane helix</keyword>
<feature type="transmembrane region" description="Helical" evidence="6">
    <location>
        <begin position="389"/>
        <end position="410"/>
    </location>
</feature>
<dbReference type="Gene3D" id="1.20.1740.10">
    <property type="entry name" value="Amino acid/polyamine transporter I"/>
    <property type="match status" value="1"/>
</dbReference>
<dbReference type="PANTHER" id="PTHR42770">
    <property type="entry name" value="AMINO ACID TRANSPORTER-RELATED"/>
    <property type="match status" value="1"/>
</dbReference>
<name>A0A7Y9DHU3_9ACTN</name>
<dbReference type="EMBL" id="JACCBB010000001">
    <property type="protein sequence ID" value="NYD21731.1"/>
    <property type="molecule type" value="Genomic_DNA"/>
</dbReference>
<dbReference type="AlphaFoldDB" id="A0A7Y9DHU3"/>
<dbReference type="GO" id="GO:0005886">
    <property type="term" value="C:plasma membrane"/>
    <property type="evidence" value="ECO:0007669"/>
    <property type="project" value="UniProtKB-SubCell"/>
</dbReference>
<feature type="transmembrane region" description="Helical" evidence="6">
    <location>
        <begin position="175"/>
        <end position="196"/>
    </location>
</feature>
<organism evidence="7 8">
    <name type="scientific">Kineococcus aurantiacus</name>
    <dbReference type="NCBI Taxonomy" id="37633"/>
    <lineage>
        <taxon>Bacteria</taxon>
        <taxon>Bacillati</taxon>
        <taxon>Actinomycetota</taxon>
        <taxon>Actinomycetes</taxon>
        <taxon>Kineosporiales</taxon>
        <taxon>Kineosporiaceae</taxon>
        <taxon>Kineococcus</taxon>
    </lineage>
</organism>
<feature type="transmembrane region" description="Helical" evidence="6">
    <location>
        <begin position="56"/>
        <end position="75"/>
    </location>
</feature>
<dbReference type="PANTHER" id="PTHR42770:SF7">
    <property type="entry name" value="MEMBRANE PROTEIN"/>
    <property type="match status" value="1"/>
</dbReference>
<evidence type="ECO:0000256" key="6">
    <source>
        <dbReference type="SAM" id="Phobius"/>
    </source>
</evidence>
<evidence type="ECO:0000256" key="3">
    <source>
        <dbReference type="ARBA" id="ARBA00022692"/>
    </source>
</evidence>
<comment type="caution">
    <text evidence="7">The sequence shown here is derived from an EMBL/GenBank/DDBJ whole genome shotgun (WGS) entry which is preliminary data.</text>
</comment>
<feature type="transmembrane region" description="Helical" evidence="6">
    <location>
        <begin position="216"/>
        <end position="236"/>
    </location>
</feature>
<dbReference type="Pfam" id="PF13520">
    <property type="entry name" value="AA_permease_2"/>
    <property type="match status" value="1"/>
</dbReference>
<keyword evidence="2" id="KW-1003">Cell membrane</keyword>
<evidence type="ECO:0000313" key="7">
    <source>
        <dbReference type="EMBL" id="NYD21731.1"/>
    </source>
</evidence>
<reference evidence="7 8" key="1">
    <citation type="submission" date="2020-07" db="EMBL/GenBank/DDBJ databases">
        <title>Sequencing the genomes of 1000 actinobacteria strains.</title>
        <authorList>
            <person name="Klenk H.-P."/>
        </authorList>
    </citation>
    <scope>NUCLEOTIDE SEQUENCE [LARGE SCALE GENOMIC DNA]</scope>
    <source>
        <strain evidence="7 8">DSM 7487</strain>
    </source>
</reference>
<evidence type="ECO:0000256" key="1">
    <source>
        <dbReference type="ARBA" id="ARBA00004651"/>
    </source>
</evidence>
<protein>
    <submittedName>
        <fullName evidence="7">Amino acid transporter</fullName>
    </submittedName>
</protein>
<evidence type="ECO:0000256" key="4">
    <source>
        <dbReference type="ARBA" id="ARBA00022989"/>
    </source>
</evidence>
<feature type="transmembrane region" description="Helical" evidence="6">
    <location>
        <begin position="140"/>
        <end position="163"/>
    </location>
</feature>
<feature type="transmembrane region" description="Helical" evidence="6">
    <location>
        <begin position="256"/>
        <end position="278"/>
    </location>
</feature>
<proteinExistence type="predicted"/>
<keyword evidence="3 6" id="KW-0812">Transmembrane</keyword>
<keyword evidence="8" id="KW-1185">Reference proteome</keyword>
<comment type="subcellular location">
    <subcellularLocation>
        <location evidence="1">Cell membrane</location>
        <topology evidence="1">Multi-pass membrane protein</topology>
    </subcellularLocation>
</comment>
<dbReference type="Proteomes" id="UP000521922">
    <property type="component" value="Unassembled WGS sequence"/>
</dbReference>
<feature type="transmembrane region" description="Helical" evidence="6">
    <location>
        <begin position="358"/>
        <end position="377"/>
    </location>
</feature>
<gene>
    <name evidence="7" type="ORF">BJ968_001271</name>
</gene>
<feature type="transmembrane region" description="Helical" evidence="6">
    <location>
        <begin position="461"/>
        <end position="481"/>
    </location>
</feature>
<keyword evidence="5 6" id="KW-0472">Membrane</keyword>
<dbReference type="RefSeq" id="WP_179750234.1">
    <property type="nucleotide sequence ID" value="NZ_BAAAGN010000005.1"/>
</dbReference>
<feature type="transmembrane region" description="Helical" evidence="6">
    <location>
        <begin position="422"/>
        <end position="441"/>
    </location>
</feature>
<dbReference type="GO" id="GO:0022857">
    <property type="term" value="F:transmembrane transporter activity"/>
    <property type="evidence" value="ECO:0007669"/>
    <property type="project" value="InterPro"/>
</dbReference>
<dbReference type="InterPro" id="IPR002293">
    <property type="entry name" value="AA/rel_permease1"/>
</dbReference>
<feature type="transmembrane region" description="Helical" evidence="6">
    <location>
        <begin position="96"/>
        <end position="128"/>
    </location>
</feature>